<dbReference type="Proteomes" id="UP000217250">
    <property type="component" value="Chromosome"/>
</dbReference>
<dbReference type="InterPro" id="IPR003646">
    <property type="entry name" value="SH3-like_bac-type"/>
</dbReference>
<organism evidence="2 3">
    <name type="scientific">Capnocytophaga gingivalis</name>
    <dbReference type="NCBI Taxonomy" id="1017"/>
    <lineage>
        <taxon>Bacteria</taxon>
        <taxon>Pseudomonadati</taxon>
        <taxon>Bacteroidota</taxon>
        <taxon>Flavobacteriia</taxon>
        <taxon>Flavobacteriales</taxon>
        <taxon>Flavobacteriaceae</taxon>
        <taxon>Capnocytophaga</taxon>
    </lineage>
</organism>
<dbReference type="GeneID" id="84809241"/>
<protein>
    <submittedName>
        <fullName evidence="2">Peptide-binding protein</fullName>
    </submittedName>
</protein>
<accession>A0A250FRN1</accession>
<name>A0A250FRN1_9FLAO</name>
<dbReference type="RefSeq" id="WP_095910973.1">
    <property type="nucleotide sequence ID" value="NZ_CP022386.1"/>
</dbReference>
<evidence type="ECO:0000259" key="1">
    <source>
        <dbReference type="Pfam" id="PF08239"/>
    </source>
</evidence>
<evidence type="ECO:0000313" key="3">
    <source>
        <dbReference type="Proteomes" id="UP000217250"/>
    </source>
</evidence>
<reference evidence="3" key="1">
    <citation type="submission" date="2017-06" db="EMBL/GenBank/DDBJ databases">
        <title>Capnocytophaga spp. assemblies.</title>
        <authorList>
            <person name="Gulvik C.A."/>
        </authorList>
    </citation>
    <scope>NUCLEOTIDE SEQUENCE [LARGE SCALE GENOMIC DNA]</scope>
    <source>
        <strain evidence="3">H1496</strain>
    </source>
</reference>
<dbReference type="KEGG" id="cgh:CGC50_11880"/>
<proteinExistence type="predicted"/>
<dbReference type="Gene3D" id="2.30.30.40">
    <property type="entry name" value="SH3 Domains"/>
    <property type="match status" value="1"/>
</dbReference>
<evidence type="ECO:0000313" key="2">
    <source>
        <dbReference type="EMBL" id="ATA87770.1"/>
    </source>
</evidence>
<sequence>MDWKIIILFLIVTFNSYSQTIEDKELITFLYHNAEKIDIGDDEFDNILSEWDFRNLYLSKMIKITFGDNDTTARKLKILEKIKDSFYKHALNEVKDEYRTYNNISGPYFVYLVEKKDKEVKGILEKIIADTTMRHDNRESLKSFLKKYDTYYYINGKKRNIEIKKEANSSSYTISKIRNGEEVRVVEDEDDWLLIITTDGIKGYIHKNNIKIEIIQ</sequence>
<dbReference type="AlphaFoldDB" id="A0A250FRN1"/>
<dbReference type="EMBL" id="CP022386">
    <property type="protein sequence ID" value="ATA87770.1"/>
    <property type="molecule type" value="Genomic_DNA"/>
</dbReference>
<dbReference type="Pfam" id="PF08239">
    <property type="entry name" value="SH3_3"/>
    <property type="match status" value="1"/>
</dbReference>
<feature type="domain" description="SH3b" evidence="1">
    <location>
        <begin position="164"/>
        <end position="210"/>
    </location>
</feature>
<gene>
    <name evidence="2" type="ORF">CGC50_11880</name>
</gene>
<dbReference type="OrthoDB" id="7054664at2"/>